<accession>A0AAD1VJZ6</accession>
<evidence type="ECO:0000313" key="1">
    <source>
        <dbReference type="EMBL" id="CAH2218968.1"/>
    </source>
</evidence>
<evidence type="ECO:0000313" key="2">
    <source>
        <dbReference type="Proteomes" id="UP001295444"/>
    </source>
</evidence>
<gene>
    <name evidence="1" type="ORF">PECUL_23A006051</name>
</gene>
<keyword evidence="2" id="KW-1185">Reference proteome</keyword>
<dbReference type="EMBL" id="OW240912">
    <property type="protein sequence ID" value="CAH2218968.1"/>
    <property type="molecule type" value="Genomic_DNA"/>
</dbReference>
<reference evidence="1" key="1">
    <citation type="submission" date="2022-03" db="EMBL/GenBank/DDBJ databases">
        <authorList>
            <person name="Alioto T."/>
            <person name="Alioto T."/>
            <person name="Gomez Garrido J."/>
        </authorList>
    </citation>
    <scope>NUCLEOTIDE SEQUENCE</scope>
</reference>
<proteinExistence type="predicted"/>
<sequence length="219" mass="25811">MPSRPRHVLDDLLHNTQTLIHMWDKMRDKPVVEPQIPLATTQHTIGQMILTFPREQWTGKGIHHVYQVFDRGCLLPFPTIQTKYDLPHRTIFSYLQLKSYVTDKLCSLIDSNNTKHMSKFEEQCVSTSPPKKAMSWGYIELNKRQTHTIDKLKQTWHNKLDQIMADWEWERAFLAHKGLTACASHLKLQRKILYHWYLVPDKLHKLWPTTSNICLRCGG</sequence>
<name>A0AAD1VJZ6_PELCU</name>
<dbReference type="Proteomes" id="UP001295444">
    <property type="component" value="Chromosome 01"/>
</dbReference>
<protein>
    <recommendedName>
        <fullName evidence="3">Reverse transcriptase</fullName>
    </recommendedName>
</protein>
<dbReference type="AlphaFoldDB" id="A0AAD1VJZ6"/>
<evidence type="ECO:0008006" key="3">
    <source>
        <dbReference type="Google" id="ProtNLM"/>
    </source>
</evidence>
<organism evidence="1 2">
    <name type="scientific">Pelobates cultripes</name>
    <name type="common">Western spadefoot toad</name>
    <dbReference type="NCBI Taxonomy" id="61616"/>
    <lineage>
        <taxon>Eukaryota</taxon>
        <taxon>Metazoa</taxon>
        <taxon>Chordata</taxon>
        <taxon>Craniata</taxon>
        <taxon>Vertebrata</taxon>
        <taxon>Euteleostomi</taxon>
        <taxon>Amphibia</taxon>
        <taxon>Batrachia</taxon>
        <taxon>Anura</taxon>
        <taxon>Pelobatoidea</taxon>
        <taxon>Pelobatidae</taxon>
        <taxon>Pelobates</taxon>
    </lineage>
</organism>